<dbReference type="PROSITE" id="PS51186">
    <property type="entry name" value="GNAT"/>
    <property type="match status" value="1"/>
</dbReference>
<dbReference type="RefSeq" id="WP_110714790.1">
    <property type="nucleotide sequence ID" value="NZ_PGFS01000001.1"/>
</dbReference>
<keyword evidence="5" id="KW-1185">Reference proteome</keyword>
<dbReference type="PANTHER" id="PTHR43420:SF44">
    <property type="entry name" value="ACETYLTRANSFERASE YPEA"/>
    <property type="match status" value="1"/>
</dbReference>
<accession>A0ABT6I9H2</accession>
<dbReference type="InterPro" id="IPR016181">
    <property type="entry name" value="Acyl_CoA_acyltransferase"/>
</dbReference>
<dbReference type="EMBL" id="PGFS01000001">
    <property type="protein sequence ID" value="MDH4574266.1"/>
    <property type="molecule type" value="Genomic_DNA"/>
</dbReference>
<evidence type="ECO:0000256" key="1">
    <source>
        <dbReference type="ARBA" id="ARBA00022679"/>
    </source>
</evidence>
<keyword evidence="1" id="KW-0808">Transferase</keyword>
<evidence type="ECO:0000313" key="5">
    <source>
        <dbReference type="Proteomes" id="UP001162135"/>
    </source>
</evidence>
<name>A0ABT6I9H2_9GAMM</name>
<evidence type="ECO:0000256" key="2">
    <source>
        <dbReference type="ARBA" id="ARBA00023315"/>
    </source>
</evidence>
<gene>
    <name evidence="4" type="ORF">CUR86_18820</name>
</gene>
<sequence length="164" mass="18462">MPIDAFPSEASPGGATPVRLGADDLPALMAFERRANDDAWSEALLEAALRDDGYSVWGIRSADDSTLWAVAILAYLPFDAELQSICVLPDARRQGLAWKMLEWVMRCARTRGAERLLLELRESNLAARRLYERAGFRIDGQRRGYYRRDDGRGEDALLMSRDLV</sequence>
<dbReference type="Gene3D" id="3.40.630.30">
    <property type="match status" value="1"/>
</dbReference>
<evidence type="ECO:0000313" key="4">
    <source>
        <dbReference type="EMBL" id="MDH4574266.1"/>
    </source>
</evidence>
<dbReference type="SUPFAM" id="SSF55729">
    <property type="entry name" value="Acyl-CoA N-acyltransferases (Nat)"/>
    <property type="match status" value="1"/>
</dbReference>
<proteinExistence type="predicted"/>
<reference evidence="4" key="1">
    <citation type="journal article" date="2015" name="Antonie Van Leeuwenhoek">
        <title>Comparative 16S rRNA signatures and multilocus sequence analysis for the genus Salinicola and description of Salinicola acroporae sp. nov., isolated from coral Acropora digitifera.</title>
        <authorList>
            <person name="Lepcha R.T."/>
            <person name="Poddar A."/>
            <person name="Schumann P."/>
            <person name="Das S.K."/>
        </authorList>
    </citation>
    <scope>NUCLEOTIDE SEQUENCE</scope>
    <source>
        <strain evidence="4">S4-41</strain>
    </source>
</reference>
<feature type="domain" description="N-acetyltransferase" evidence="3">
    <location>
        <begin position="16"/>
        <end position="164"/>
    </location>
</feature>
<reference evidence="4" key="2">
    <citation type="submission" date="2017-11" db="EMBL/GenBank/DDBJ databases">
        <authorList>
            <person name="Das S.K."/>
        </authorList>
    </citation>
    <scope>NUCLEOTIDE SEQUENCE</scope>
    <source>
        <strain evidence="4">S4-41</strain>
    </source>
</reference>
<organism evidence="4 5">
    <name type="scientific">Salinicola acroporae</name>
    <dbReference type="NCBI Taxonomy" id="1541440"/>
    <lineage>
        <taxon>Bacteria</taxon>
        <taxon>Pseudomonadati</taxon>
        <taxon>Pseudomonadota</taxon>
        <taxon>Gammaproteobacteria</taxon>
        <taxon>Oceanospirillales</taxon>
        <taxon>Halomonadaceae</taxon>
        <taxon>Salinicola</taxon>
    </lineage>
</organism>
<dbReference type="CDD" id="cd04301">
    <property type="entry name" value="NAT_SF"/>
    <property type="match status" value="1"/>
</dbReference>
<dbReference type="InterPro" id="IPR000182">
    <property type="entry name" value="GNAT_dom"/>
</dbReference>
<comment type="caution">
    <text evidence="4">The sequence shown here is derived from an EMBL/GenBank/DDBJ whole genome shotgun (WGS) entry which is preliminary data.</text>
</comment>
<dbReference type="PANTHER" id="PTHR43420">
    <property type="entry name" value="ACETYLTRANSFERASE"/>
    <property type="match status" value="1"/>
</dbReference>
<evidence type="ECO:0000259" key="3">
    <source>
        <dbReference type="PROSITE" id="PS51186"/>
    </source>
</evidence>
<dbReference type="InterPro" id="IPR050680">
    <property type="entry name" value="YpeA/RimI_acetyltransf"/>
</dbReference>
<keyword evidence="2" id="KW-0012">Acyltransferase</keyword>
<protein>
    <submittedName>
        <fullName evidence="4">Ribosomal-protein-alanine N-acetyltransferase</fullName>
    </submittedName>
</protein>
<dbReference type="Pfam" id="PF00583">
    <property type="entry name" value="Acetyltransf_1"/>
    <property type="match status" value="1"/>
</dbReference>
<dbReference type="Proteomes" id="UP001162135">
    <property type="component" value="Unassembled WGS sequence"/>
</dbReference>